<evidence type="ECO:0000256" key="1">
    <source>
        <dbReference type="SAM" id="MobiDB-lite"/>
    </source>
</evidence>
<dbReference type="Pfam" id="PF24714">
    <property type="entry name" value="TOR1L1_N"/>
    <property type="match status" value="1"/>
</dbReference>
<feature type="compositionally biased region" description="Polar residues" evidence="1">
    <location>
        <begin position="322"/>
        <end position="347"/>
    </location>
</feature>
<organism evidence="3 4">
    <name type="scientific">Ceratopteris richardii</name>
    <name type="common">Triangle waterfern</name>
    <dbReference type="NCBI Taxonomy" id="49495"/>
    <lineage>
        <taxon>Eukaryota</taxon>
        <taxon>Viridiplantae</taxon>
        <taxon>Streptophyta</taxon>
        <taxon>Embryophyta</taxon>
        <taxon>Tracheophyta</taxon>
        <taxon>Polypodiopsida</taxon>
        <taxon>Polypodiidae</taxon>
        <taxon>Polypodiales</taxon>
        <taxon>Pteridineae</taxon>
        <taxon>Pteridaceae</taxon>
        <taxon>Parkerioideae</taxon>
        <taxon>Ceratopteris</taxon>
    </lineage>
</organism>
<dbReference type="Gene3D" id="1.25.10.10">
    <property type="entry name" value="Leucine-rich Repeat Variant"/>
    <property type="match status" value="1"/>
</dbReference>
<dbReference type="InterPro" id="IPR016024">
    <property type="entry name" value="ARM-type_fold"/>
</dbReference>
<dbReference type="GO" id="GO:0008017">
    <property type="term" value="F:microtubule binding"/>
    <property type="evidence" value="ECO:0007669"/>
    <property type="project" value="InterPro"/>
</dbReference>
<sequence>MALPSSARRRYPSPMIKQDLAKLGKDAESRRAALASLRSVVEEHVDSVSLPRFLQQVEDSREGRKHVGLILQDLARVHGPTLAPHIPRLLHLLVHNLLASTTCPVLLTACADAVVGVARHCSAGPNISPDDVLCQVSLPLLALLSNKIPPLSTGAATCLRVLVDSEQWRFAPPSLIENLCWKAAMAAAAPPTQTVAHINLLRSLAMSNASAISKFAPPLLRLSLDILLTPAATTSWQLRLAAVHLLESLLKAADYTTLVAHLQPSLAALSKCRRHDKLPQVRSAVLQALQTAEALQKEQSKQALDPKAKDPIDVDYHHHNDPFSSNTQVDLPSQISPSPLTSPTRLKSLSARIPTEDGPLDEIDYAIPYFCDTEETPEHHEITISNIVKQVSHPRILRSAVKASSCLINARKSSPNRQYRVPSLKLPTTQVEHVTIVDKEFVRRTIGADQSARRDMNFESNGQTGGCEVLPTPPSATRNITVLGSTLELLASCERHLVTGGKLKGQFAEAKYADDANAMIFPDAPITKNQAVNTDSKQANDLESTPSSHESEASVASVHLFNSLAHLAKVEKYQVRAPNVFPISFSVILNMTTRI</sequence>
<evidence type="ECO:0000259" key="2">
    <source>
        <dbReference type="Pfam" id="PF24714"/>
    </source>
</evidence>
<dbReference type="GO" id="GO:0005874">
    <property type="term" value="C:microtubule"/>
    <property type="evidence" value="ECO:0007669"/>
    <property type="project" value="InterPro"/>
</dbReference>
<dbReference type="PANTHER" id="PTHR31355">
    <property type="entry name" value="MICROTUBULE-ASSOCIATED PROTEIN TORTIFOLIA1"/>
    <property type="match status" value="1"/>
</dbReference>
<dbReference type="AlphaFoldDB" id="A0A8T2UGL6"/>
<dbReference type="PANTHER" id="PTHR31355:SF4">
    <property type="entry name" value="TOG DOMAIN-CONTAINING PROTEIN"/>
    <property type="match status" value="1"/>
</dbReference>
<comment type="caution">
    <text evidence="3">The sequence shown here is derived from an EMBL/GenBank/DDBJ whole genome shotgun (WGS) entry which is preliminary data.</text>
</comment>
<keyword evidence="4" id="KW-1185">Reference proteome</keyword>
<reference evidence="3" key="1">
    <citation type="submission" date="2021-08" db="EMBL/GenBank/DDBJ databases">
        <title>WGS assembly of Ceratopteris richardii.</title>
        <authorList>
            <person name="Marchant D.B."/>
            <person name="Chen G."/>
            <person name="Jenkins J."/>
            <person name="Shu S."/>
            <person name="Leebens-Mack J."/>
            <person name="Grimwood J."/>
            <person name="Schmutz J."/>
            <person name="Soltis P."/>
            <person name="Soltis D."/>
            <person name="Chen Z.-H."/>
        </authorList>
    </citation>
    <scope>NUCLEOTIDE SEQUENCE</scope>
    <source>
        <strain evidence="3">Whitten #5841</strain>
        <tissue evidence="3">Leaf</tissue>
    </source>
</reference>
<dbReference type="EMBL" id="CM035412">
    <property type="protein sequence ID" value="KAH7433640.1"/>
    <property type="molecule type" value="Genomic_DNA"/>
</dbReference>
<dbReference type="InterPro" id="IPR033337">
    <property type="entry name" value="TORTIFOLIA1/SINE1-2"/>
</dbReference>
<gene>
    <name evidence="3" type="ORF">KP509_07G078700</name>
</gene>
<dbReference type="InterPro" id="IPR011989">
    <property type="entry name" value="ARM-like"/>
</dbReference>
<dbReference type="InterPro" id="IPR057600">
    <property type="entry name" value="TORTIFOLIA1/SINE1-2_N"/>
</dbReference>
<accession>A0A8T2UGL6</accession>
<name>A0A8T2UGL6_CERRI</name>
<proteinExistence type="predicted"/>
<dbReference type="SUPFAM" id="SSF48371">
    <property type="entry name" value="ARM repeat"/>
    <property type="match status" value="1"/>
</dbReference>
<feature type="domain" description="TORTIFOLIA1/SINE1-2 N-terminal" evidence="2">
    <location>
        <begin position="20"/>
        <end position="291"/>
    </location>
</feature>
<protein>
    <recommendedName>
        <fullName evidence="2">TORTIFOLIA1/SINE1-2 N-terminal domain-containing protein</fullName>
    </recommendedName>
</protein>
<feature type="compositionally biased region" description="Basic and acidic residues" evidence="1">
    <location>
        <begin position="297"/>
        <end position="321"/>
    </location>
</feature>
<evidence type="ECO:0000313" key="3">
    <source>
        <dbReference type="EMBL" id="KAH7433640.1"/>
    </source>
</evidence>
<dbReference type="OrthoDB" id="611190at2759"/>
<dbReference type="Proteomes" id="UP000825935">
    <property type="component" value="Chromosome 7"/>
</dbReference>
<feature type="region of interest" description="Disordered" evidence="1">
    <location>
        <begin position="297"/>
        <end position="357"/>
    </location>
</feature>
<evidence type="ECO:0000313" key="4">
    <source>
        <dbReference type="Proteomes" id="UP000825935"/>
    </source>
</evidence>